<reference evidence="3" key="1">
    <citation type="submission" date="2013-12" db="EMBL/GenBank/DDBJ databases">
        <authorList>
            <person name="Linke B."/>
        </authorList>
    </citation>
    <scope>NUCLEOTIDE SEQUENCE [LARGE SCALE GENOMIC DNA]</scope>
    <source>
        <strain evidence="3">CRIB-18</strain>
    </source>
</reference>
<comment type="caution">
    <text evidence="3">The sequence shown here is derived from an EMBL/GenBank/DDBJ whole genome shotgun (WGS) entry which is preliminary data.</text>
</comment>
<keyword evidence="4" id="KW-1185">Reference proteome</keyword>
<comment type="catalytic activity">
    <reaction evidence="2">
        <text>N-terminal N-formyl-L-methionyl-[peptide] + H2O = N-terminal L-methionyl-[peptide] + formate</text>
        <dbReference type="Rhea" id="RHEA:24420"/>
        <dbReference type="Rhea" id="RHEA-COMP:10639"/>
        <dbReference type="Rhea" id="RHEA-COMP:10640"/>
        <dbReference type="ChEBI" id="CHEBI:15377"/>
        <dbReference type="ChEBI" id="CHEBI:15740"/>
        <dbReference type="ChEBI" id="CHEBI:49298"/>
        <dbReference type="ChEBI" id="CHEBI:64731"/>
        <dbReference type="EC" id="3.5.1.88"/>
    </reaction>
</comment>
<feature type="binding site" evidence="2">
    <location>
        <position position="146"/>
    </location>
    <ligand>
        <name>Fe cation</name>
        <dbReference type="ChEBI" id="CHEBI:24875"/>
    </ligand>
</feature>
<keyword evidence="2" id="KW-0479">Metal-binding</keyword>
<protein>
    <recommendedName>
        <fullName evidence="2">Peptide deformylase</fullName>
        <shortName evidence="2">PDF</shortName>
        <ecNumber evidence="2">3.5.1.88</ecNumber>
    </recommendedName>
    <alternativeName>
        <fullName evidence="2">Polypeptide deformylase</fullName>
    </alternativeName>
</protein>
<feature type="binding site" evidence="2">
    <location>
        <position position="142"/>
    </location>
    <ligand>
        <name>Fe cation</name>
        <dbReference type="ChEBI" id="CHEBI:24875"/>
    </ligand>
</feature>
<dbReference type="PIRSF" id="PIRSF004749">
    <property type="entry name" value="Pep_def"/>
    <property type="match status" value="1"/>
</dbReference>
<dbReference type="eggNOG" id="COG0242">
    <property type="taxonomic scope" value="Bacteria"/>
</dbReference>
<dbReference type="CDD" id="cd00487">
    <property type="entry name" value="Pep_deformylase"/>
    <property type="match status" value="1"/>
</dbReference>
<feature type="binding site" evidence="2">
    <location>
        <position position="100"/>
    </location>
    <ligand>
        <name>Fe cation</name>
        <dbReference type="ChEBI" id="CHEBI:24875"/>
    </ligand>
</feature>
<dbReference type="InterPro" id="IPR036821">
    <property type="entry name" value="Peptide_deformylase_sf"/>
</dbReference>
<keyword evidence="2" id="KW-0408">Iron</keyword>
<dbReference type="EMBL" id="CCEJ010000003">
    <property type="protein sequence ID" value="CDR33475.1"/>
    <property type="molecule type" value="Genomic_DNA"/>
</dbReference>
<keyword evidence="2" id="KW-0648">Protein biosynthesis</keyword>
<evidence type="ECO:0000313" key="3">
    <source>
        <dbReference type="EMBL" id="CDR33475.1"/>
    </source>
</evidence>
<gene>
    <name evidence="3" type="primary">def1</name>
    <name evidence="2" type="synonym">def</name>
    <name evidence="3" type="ORF">CSEC_0642</name>
</gene>
<comment type="similarity">
    <text evidence="1 2">Belongs to the polypeptide deformylase family.</text>
</comment>
<comment type="cofactor">
    <cofactor evidence="2">
        <name>Fe(2+)</name>
        <dbReference type="ChEBI" id="CHEBI:29033"/>
    </cofactor>
    <text evidence="2">Binds 1 Fe(2+) ion.</text>
</comment>
<dbReference type="Pfam" id="PF01327">
    <property type="entry name" value="Pep_deformylase"/>
    <property type="match status" value="1"/>
</dbReference>
<dbReference type="Proteomes" id="UP000031552">
    <property type="component" value="Unassembled WGS sequence"/>
</dbReference>
<keyword evidence="2 3" id="KW-0378">Hydrolase</keyword>
<dbReference type="GO" id="GO:0006412">
    <property type="term" value="P:translation"/>
    <property type="evidence" value="ECO:0007669"/>
    <property type="project" value="UniProtKB-UniRule"/>
</dbReference>
<dbReference type="Gene3D" id="3.90.45.10">
    <property type="entry name" value="Peptide deformylase"/>
    <property type="match status" value="1"/>
</dbReference>
<organism evidence="3 4">
    <name type="scientific">Candidatus Criblamydia sequanensis CRIB-18</name>
    <dbReference type="NCBI Taxonomy" id="1437425"/>
    <lineage>
        <taxon>Bacteria</taxon>
        <taxon>Pseudomonadati</taxon>
        <taxon>Chlamydiota</taxon>
        <taxon>Chlamydiia</taxon>
        <taxon>Parachlamydiales</taxon>
        <taxon>Candidatus Criblamydiaceae</taxon>
        <taxon>Candidatus Criblamydia</taxon>
    </lineage>
</organism>
<comment type="function">
    <text evidence="2">Removes the formyl group from the N-terminal Met of newly synthesized proteins. Requires at least a dipeptide for an efficient rate of reaction. N-terminal L-methionine is a prerequisite for activity but the enzyme has broad specificity at other positions.</text>
</comment>
<dbReference type="PANTHER" id="PTHR10458">
    <property type="entry name" value="PEPTIDE DEFORMYLASE"/>
    <property type="match status" value="1"/>
</dbReference>
<dbReference type="NCBIfam" id="NF001159">
    <property type="entry name" value="PRK00150.1-3"/>
    <property type="match status" value="1"/>
</dbReference>
<dbReference type="GO" id="GO:0042586">
    <property type="term" value="F:peptide deformylase activity"/>
    <property type="evidence" value="ECO:0007669"/>
    <property type="project" value="UniProtKB-UniRule"/>
</dbReference>
<dbReference type="GO" id="GO:0046872">
    <property type="term" value="F:metal ion binding"/>
    <property type="evidence" value="ECO:0007669"/>
    <property type="project" value="UniProtKB-KW"/>
</dbReference>
<dbReference type="HAMAP" id="MF_00163">
    <property type="entry name" value="Pep_deformylase"/>
    <property type="match status" value="1"/>
</dbReference>
<dbReference type="AlphaFoldDB" id="A0A090D0T1"/>
<dbReference type="SUPFAM" id="SSF56420">
    <property type="entry name" value="Peptide deformylase"/>
    <property type="match status" value="1"/>
</dbReference>
<dbReference type="EC" id="3.5.1.88" evidence="2"/>
<proteinExistence type="inferred from homology"/>
<dbReference type="NCBIfam" id="TIGR00079">
    <property type="entry name" value="pept_deformyl"/>
    <property type="match status" value="1"/>
</dbReference>
<evidence type="ECO:0000256" key="1">
    <source>
        <dbReference type="ARBA" id="ARBA00010759"/>
    </source>
</evidence>
<feature type="active site" evidence="2">
    <location>
        <position position="143"/>
    </location>
</feature>
<accession>A0A090D0T1</accession>
<reference evidence="3" key="2">
    <citation type="submission" date="2014-09" db="EMBL/GenBank/DDBJ databases">
        <title>Criblamydia sequanensis harbors a mega-plasmid encoding arsenite resistance.</title>
        <authorList>
            <person name="Bertelli C."/>
            <person name="Goesmann A."/>
            <person name="Greub G."/>
        </authorList>
    </citation>
    <scope>NUCLEOTIDE SEQUENCE [LARGE SCALE GENOMIC DNA]</scope>
    <source>
        <strain evidence="3">CRIB-18</strain>
    </source>
</reference>
<sequence>MILSLAYYGSKWLRTRADPVTVFDDKLKELIDDMIETMHVHRGIGLAATQVKLNKRIFITFVPRETEEEDEELVPQEPKVYINPKILSFSDEFIEWEEACLSLPGLSAFVPRPQSIDIEAYDQNGALFKETLTDFYACNFLHENDHLNGVLYIDRLANKDKERLKKPLHDLKEKYKKRH</sequence>
<dbReference type="STRING" id="1437425.CSEC_0642"/>
<name>A0A090D0T1_9BACT</name>
<dbReference type="PRINTS" id="PR01576">
    <property type="entry name" value="PDEFORMYLASE"/>
</dbReference>
<dbReference type="PANTHER" id="PTHR10458:SF22">
    <property type="entry name" value="PEPTIDE DEFORMYLASE"/>
    <property type="match status" value="1"/>
</dbReference>
<evidence type="ECO:0000256" key="2">
    <source>
        <dbReference type="HAMAP-Rule" id="MF_00163"/>
    </source>
</evidence>
<evidence type="ECO:0000313" key="4">
    <source>
        <dbReference type="Proteomes" id="UP000031552"/>
    </source>
</evidence>
<dbReference type="InterPro" id="IPR023635">
    <property type="entry name" value="Peptide_deformylase"/>
</dbReference>
<dbReference type="RefSeq" id="WP_041017251.1">
    <property type="nucleotide sequence ID" value="NZ_CCEJ010000003.1"/>
</dbReference>